<feature type="domain" description="HTH asnC-type" evidence="10">
    <location>
        <begin position="1"/>
        <end position="65"/>
    </location>
</feature>
<protein>
    <recommendedName>
        <fullName evidence="8">siroheme decarboxylase</fullName>
        <ecNumber evidence="8">4.1.1.111</ecNumber>
    </recommendedName>
</protein>
<keyword evidence="6" id="KW-0456">Lyase</keyword>
<gene>
    <name evidence="11" type="ORF">G3N56_19360</name>
</gene>
<evidence type="ECO:0000256" key="2">
    <source>
        <dbReference type="ARBA" id="ARBA00023015"/>
    </source>
</evidence>
<dbReference type="PANTHER" id="PTHR43413">
    <property type="entry name" value="TRANSCRIPTIONAL REGULATOR, ASNC FAMILY"/>
    <property type="match status" value="1"/>
</dbReference>
<dbReference type="SUPFAM" id="SSF46785">
    <property type="entry name" value="Winged helix' DNA-binding domain"/>
    <property type="match status" value="1"/>
</dbReference>
<dbReference type="InterPro" id="IPR036390">
    <property type="entry name" value="WH_DNA-bd_sf"/>
</dbReference>
<dbReference type="SMART" id="SM00344">
    <property type="entry name" value="HTH_ASNC"/>
    <property type="match status" value="1"/>
</dbReference>
<dbReference type="EMBL" id="JAAGRQ010000160">
    <property type="protein sequence ID" value="NDY58899.1"/>
    <property type="molecule type" value="Genomic_DNA"/>
</dbReference>
<dbReference type="InterPro" id="IPR040523">
    <property type="entry name" value="AsnC_trans_reg2"/>
</dbReference>
<evidence type="ECO:0000313" key="11">
    <source>
        <dbReference type="EMBL" id="NDY58899.1"/>
    </source>
</evidence>
<keyword evidence="3" id="KW-0238">DNA-binding</keyword>
<dbReference type="RefSeq" id="WP_163303962.1">
    <property type="nucleotide sequence ID" value="NZ_JAAGRQ010000160.1"/>
</dbReference>
<evidence type="ECO:0000256" key="5">
    <source>
        <dbReference type="ARBA" id="ARBA00023163"/>
    </source>
</evidence>
<comment type="similarity">
    <text evidence="7">Belongs to the Ahb/Nir family.</text>
</comment>
<keyword evidence="5" id="KW-0804">Transcription</keyword>
<dbReference type="Pfam" id="PF17805">
    <property type="entry name" value="AsnC_trans_reg2"/>
    <property type="match status" value="1"/>
</dbReference>
<dbReference type="InterPro" id="IPR036388">
    <property type="entry name" value="WH-like_DNA-bd_sf"/>
</dbReference>
<comment type="caution">
    <text evidence="11">The sequence shown here is derived from an EMBL/GenBank/DDBJ whole genome shotgun (WGS) entry which is preliminary data.</text>
</comment>
<evidence type="ECO:0000313" key="12">
    <source>
        <dbReference type="Proteomes" id="UP000469724"/>
    </source>
</evidence>
<dbReference type="UniPathway" id="UPA00252"/>
<dbReference type="AlphaFoldDB" id="A0A7K3NUH4"/>
<comment type="pathway">
    <text evidence="1">Porphyrin-containing compound metabolism; protoheme biosynthesis.</text>
</comment>
<dbReference type="InterPro" id="IPR053953">
    <property type="entry name" value="NirdL-like_HTH"/>
</dbReference>
<dbReference type="Pfam" id="PF22451">
    <property type="entry name" value="NirdL-like_HTH"/>
    <property type="match status" value="1"/>
</dbReference>
<dbReference type="GO" id="GO:0043565">
    <property type="term" value="F:sequence-specific DNA binding"/>
    <property type="evidence" value="ECO:0007669"/>
    <property type="project" value="InterPro"/>
</dbReference>
<dbReference type="InterPro" id="IPR050684">
    <property type="entry name" value="HTH-Siroheme_Decarb"/>
</dbReference>
<evidence type="ECO:0000256" key="3">
    <source>
        <dbReference type="ARBA" id="ARBA00023125"/>
    </source>
</evidence>
<comment type="catalytic activity">
    <reaction evidence="9">
        <text>siroheme + 2 H(+) = 12,18-didecarboxysiroheme + 2 CO2</text>
        <dbReference type="Rhea" id="RHEA:19093"/>
        <dbReference type="ChEBI" id="CHEBI:15378"/>
        <dbReference type="ChEBI" id="CHEBI:16526"/>
        <dbReference type="ChEBI" id="CHEBI:60052"/>
        <dbReference type="ChEBI" id="CHEBI:140497"/>
        <dbReference type="EC" id="4.1.1.111"/>
    </reaction>
</comment>
<dbReference type="InterPro" id="IPR019885">
    <property type="entry name" value="Tscrpt_reg_HTH_AsnC-type_CS"/>
</dbReference>
<evidence type="ECO:0000256" key="6">
    <source>
        <dbReference type="ARBA" id="ARBA00023239"/>
    </source>
</evidence>
<accession>A0A7K3NUH4</accession>
<dbReference type="PANTHER" id="PTHR43413:SF1">
    <property type="entry name" value="SIROHEME DECARBOXYLASE NIRL SUBUNIT"/>
    <property type="match status" value="1"/>
</dbReference>
<dbReference type="GO" id="GO:0016829">
    <property type="term" value="F:lyase activity"/>
    <property type="evidence" value="ECO:0007669"/>
    <property type="project" value="UniProtKB-KW"/>
</dbReference>
<organism evidence="11 12">
    <name type="scientific">Desulfolutivibrio sulfodismutans</name>
    <dbReference type="NCBI Taxonomy" id="63561"/>
    <lineage>
        <taxon>Bacteria</taxon>
        <taxon>Pseudomonadati</taxon>
        <taxon>Thermodesulfobacteriota</taxon>
        <taxon>Desulfovibrionia</taxon>
        <taxon>Desulfovibrionales</taxon>
        <taxon>Desulfovibrionaceae</taxon>
        <taxon>Desulfolutivibrio</taxon>
    </lineage>
</organism>
<dbReference type="InterPro" id="IPR019888">
    <property type="entry name" value="Tscrpt_reg_AsnC-like"/>
</dbReference>
<dbReference type="Gene3D" id="3.30.70.3460">
    <property type="match status" value="1"/>
</dbReference>
<sequence length="159" mass="17484">MDSIDRDILSEIQSGFPLCARPYAAIGEKVGLTEAETLARVRALKQKGVIRRIGASFQSRKLGFLSTLCAAQVPEDRIEAFVAEVNRHPGVTHNYLRAHPYNVWFTLIGPGRDSMRDTLAAIHAATGIEILNLPAEKLFKIKVDFSMKKPAVDPSTQPG</sequence>
<keyword evidence="2" id="KW-0805">Transcription regulation</keyword>
<name>A0A7K3NUH4_9BACT</name>
<dbReference type="PROSITE" id="PS00519">
    <property type="entry name" value="HTH_ASNC_1"/>
    <property type="match status" value="1"/>
</dbReference>
<evidence type="ECO:0000259" key="10">
    <source>
        <dbReference type="PROSITE" id="PS50956"/>
    </source>
</evidence>
<keyword evidence="4" id="KW-0350">Heme biosynthesis</keyword>
<dbReference type="Gene3D" id="1.10.10.10">
    <property type="entry name" value="Winged helix-like DNA-binding domain superfamily/Winged helix DNA-binding domain"/>
    <property type="match status" value="1"/>
</dbReference>
<dbReference type="EC" id="4.1.1.111" evidence="8"/>
<keyword evidence="12" id="KW-1185">Reference proteome</keyword>
<evidence type="ECO:0000256" key="4">
    <source>
        <dbReference type="ARBA" id="ARBA00023133"/>
    </source>
</evidence>
<proteinExistence type="inferred from homology"/>
<evidence type="ECO:0000256" key="9">
    <source>
        <dbReference type="ARBA" id="ARBA00048470"/>
    </source>
</evidence>
<evidence type="ECO:0000256" key="1">
    <source>
        <dbReference type="ARBA" id="ARBA00004744"/>
    </source>
</evidence>
<evidence type="ECO:0000256" key="8">
    <source>
        <dbReference type="ARBA" id="ARBA00023471"/>
    </source>
</evidence>
<dbReference type="Proteomes" id="UP000469724">
    <property type="component" value="Unassembled WGS sequence"/>
</dbReference>
<dbReference type="InterPro" id="IPR000485">
    <property type="entry name" value="AsnC-type_HTH_dom"/>
</dbReference>
<reference evidence="11 12" key="1">
    <citation type="submission" date="2020-02" db="EMBL/GenBank/DDBJ databases">
        <title>Comparative genomics of sulfur disproportionating microorganisms.</title>
        <authorList>
            <person name="Ward L.M."/>
            <person name="Bertran E."/>
            <person name="Johnston D.T."/>
        </authorList>
    </citation>
    <scope>NUCLEOTIDE SEQUENCE [LARGE SCALE GENOMIC DNA]</scope>
    <source>
        <strain evidence="11 12">DSM 3696</strain>
    </source>
</reference>
<dbReference type="PROSITE" id="PS50956">
    <property type="entry name" value="HTH_ASNC_2"/>
    <property type="match status" value="1"/>
</dbReference>
<evidence type="ECO:0000256" key="7">
    <source>
        <dbReference type="ARBA" id="ARBA00023457"/>
    </source>
</evidence>
<dbReference type="GO" id="GO:0006783">
    <property type="term" value="P:heme biosynthetic process"/>
    <property type="evidence" value="ECO:0007669"/>
    <property type="project" value="UniProtKB-KW"/>
</dbReference>